<organism evidence="1 2">
    <name type="scientific">Sparus aurata</name>
    <name type="common">Gilthead sea bream</name>
    <dbReference type="NCBI Taxonomy" id="8175"/>
    <lineage>
        <taxon>Eukaryota</taxon>
        <taxon>Metazoa</taxon>
        <taxon>Chordata</taxon>
        <taxon>Craniata</taxon>
        <taxon>Vertebrata</taxon>
        <taxon>Euteleostomi</taxon>
        <taxon>Actinopterygii</taxon>
        <taxon>Neopterygii</taxon>
        <taxon>Teleostei</taxon>
        <taxon>Neoteleostei</taxon>
        <taxon>Acanthomorphata</taxon>
        <taxon>Eupercaria</taxon>
        <taxon>Spariformes</taxon>
        <taxon>Sparidae</taxon>
        <taxon>Sparus</taxon>
    </lineage>
</organism>
<reference evidence="1" key="1">
    <citation type="submission" date="2021-04" db="EMBL/GenBank/DDBJ databases">
        <authorList>
            <consortium name="Wellcome Sanger Institute Data Sharing"/>
        </authorList>
    </citation>
    <scope>NUCLEOTIDE SEQUENCE [LARGE SCALE GENOMIC DNA]</scope>
</reference>
<accession>A0A671TK81</accession>
<evidence type="ECO:0000313" key="2">
    <source>
        <dbReference type="Proteomes" id="UP000472265"/>
    </source>
</evidence>
<dbReference type="Proteomes" id="UP000472265">
    <property type="component" value="Chromosome 2"/>
</dbReference>
<proteinExistence type="predicted"/>
<dbReference type="OMA" id="IKLRHHH"/>
<reference evidence="1" key="3">
    <citation type="submission" date="2025-09" db="UniProtKB">
        <authorList>
            <consortium name="Ensembl"/>
        </authorList>
    </citation>
    <scope>IDENTIFICATION</scope>
</reference>
<dbReference type="GeneTree" id="ENSGT00940000177065"/>
<sequence>ITSGAFLNDLLTPAVRFSPWVTPLLGPIAPMVSSDDCRALTGIPVTQTTSESALWPLLLLILLLSYRKHTRGNQSELVFLICHLLLLDVSSWEEESHHPLEELVHQLDGERHHVHLTMDTKKSSIKHDTNVSLPLTGYQSLNLDSVATFQHWR</sequence>
<reference evidence="1" key="2">
    <citation type="submission" date="2025-08" db="UniProtKB">
        <authorList>
            <consortium name="Ensembl"/>
        </authorList>
    </citation>
    <scope>IDENTIFICATION</scope>
</reference>
<evidence type="ECO:0000313" key="1">
    <source>
        <dbReference type="Ensembl" id="ENSSAUP00010001720.1"/>
    </source>
</evidence>
<keyword evidence="2" id="KW-1185">Reference proteome</keyword>
<protein>
    <submittedName>
        <fullName evidence="1">Uncharacterized protein</fullName>
    </submittedName>
</protein>
<dbReference type="InParanoid" id="A0A671TK81"/>
<name>A0A671TK81_SPAAU</name>
<dbReference type="AlphaFoldDB" id="A0A671TK81"/>
<dbReference type="Ensembl" id="ENSSAUT00010001791.1">
    <property type="protein sequence ID" value="ENSSAUP00010001720.1"/>
    <property type="gene ID" value="ENSSAUG00010000837.1"/>
</dbReference>